<dbReference type="Pfam" id="PF00386">
    <property type="entry name" value="C1q"/>
    <property type="match status" value="1"/>
</dbReference>
<dbReference type="PRINTS" id="PR00007">
    <property type="entry name" value="COMPLEMNTC1Q"/>
</dbReference>
<dbReference type="OrthoDB" id="10070467at2759"/>
<dbReference type="Gene3D" id="2.60.120.40">
    <property type="match status" value="1"/>
</dbReference>
<comment type="caution">
    <text evidence="5">The sequence shown here is derived from an EMBL/GenBank/DDBJ whole genome shotgun (WGS) entry which is preliminary data.</text>
</comment>
<dbReference type="EMBL" id="MNPL01003125">
    <property type="protein sequence ID" value="OQR77731.1"/>
    <property type="molecule type" value="Genomic_DNA"/>
</dbReference>
<dbReference type="PANTHER" id="PTHR15427">
    <property type="entry name" value="EMILIN ELASTIN MICROFIBRIL INTERFACE-LOCATED PROTEIN ELASTIN MICROFIBRIL INTERFACER"/>
    <property type="match status" value="1"/>
</dbReference>
<evidence type="ECO:0000256" key="2">
    <source>
        <dbReference type="ARBA" id="ARBA00022525"/>
    </source>
</evidence>
<protein>
    <submittedName>
        <fullName evidence="5">Complement C1q protein 3-like</fullName>
    </submittedName>
</protein>
<feature type="chain" id="PRO_5010709630" evidence="3">
    <location>
        <begin position="18"/>
        <end position="179"/>
    </location>
</feature>
<comment type="subcellular location">
    <subcellularLocation>
        <location evidence="1">Secreted</location>
    </subcellularLocation>
</comment>
<evidence type="ECO:0000313" key="5">
    <source>
        <dbReference type="EMBL" id="OQR77731.1"/>
    </source>
</evidence>
<dbReference type="PANTHER" id="PTHR15427:SF33">
    <property type="entry name" value="COLLAGEN IV NC1 DOMAIN-CONTAINING PROTEIN"/>
    <property type="match status" value="1"/>
</dbReference>
<dbReference type="InterPro" id="IPR008983">
    <property type="entry name" value="Tumour_necrosis_fac-like_dom"/>
</dbReference>
<dbReference type="SMART" id="SM00110">
    <property type="entry name" value="C1Q"/>
    <property type="match status" value="1"/>
</dbReference>
<dbReference type="STRING" id="418985.A0A1V9XWB3"/>
<evidence type="ECO:0000256" key="1">
    <source>
        <dbReference type="ARBA" id="ARBA00004613"/>
    </source>
</evidence>
<evidence type="ECO:0000313" key="6">
    <source>
        <dbReference type="Proteomes" id="UP000192247"/>
    </source>
</evidence>
<name>A0A1V9XWB3_9ACAR</name>
<organism evidence="5 6">
    <name type="scientific">Tropilaelaps mercedesae</name>
    <dbReference type="NCBI Taxonomy" id="418985"/>
    <lineage>
        <taxon>Eukaryota</taxon>
        <taxon>Metazoa</taxon>
        <taxon>Ecdysozoa</taxon>
        <taxon>Arthropoda</taxon>
        <taxon>Chelicerata</taxon>
        <taxon>Arachnida</taxon>
        <taxon>Acari</taxon>
        <taxon>Parasitiformes</taxon>
        <taxon>Mesostigmata</taxon>
        <taxon>Gamasina</taxon>
        <taxon>Dermanyssoidea</taxon>
        <taxon>Laelapidae</taxon>
        <taxon>Tropilaelaps</taxon>
    </lineage>
</organism>
<dbReference type="InterPro" id="IPR001073">
    <property type="entry name" value="C1q_dom"/>
</dbReference>
<dbReference type="InParanoid" id="A0A1V9XWB3"/>
<dbReference type="AlphaFoldDB" id="A0A1V9XWB3"/>
<sequence length="179" mass="20042">MWLTLFVVLILLPVAFGGQIGFTMTRGQINGSRIRFERVVTNFSADLDPARGTFRCHVPGLYYFGVTALGHQPATLKLSVRKNDTPVITLASSSDNYKSLYGSIVISLQENDVVYPSVESGQLYELLYRDRALTSFTGFRISKEVRDYIDFAMDDDTALADGFVDESDEEQTESVDTER</sequence>
<evidence type="ECO:0000256" key="3">
    <source>
        <dbReference type="SAM" id="SignalP"/>
    </source>
</evidence>
<reference evidence="5 6" key="1">
    <citation type="journal article" date="2017" name="Gigascience">
        <title>Draft genome of the honey bee ectoparasitic mite, Tropilaelaps mercedesae, is shaped by the parasitic life history.</title>
        <authorList>
            <person name="Dong X."/>
            <person name="Armstrong S.D."/>
            <person name="Xia D."/>
            <person name="Makepeace B.L."/>
            <person name="Darby A.C."/>
            <person name="Kadowaki T."/>
        </authorList>
    </citation>
    <scope>NUCLEOTIDE SEQUENCE [LARGE SCALE GENOMIC DNA]</scope>
    <source>
        <strain evidence="5">Wuxi-XJTLU</strain>
    </source>
</reference>
<keyword evidence="2" id="KW-0964">Secreted</keyword>
<keyword evidence="3" id="KW-0732">Signal</keyword>
<feature type="domain" description="C1q" evidence="4">
    <location>
        <begin position="9"/>
        <end position="147"/>
    </location>
</feature>
<proteinExistence type="predicted"/>
<dbReference type="PROSITE" id="PS50871">
    <property type="entry name" value="C1Q"/>
    <property type="match status" value="1"/>
</dbReference>
<keyword evidence="6" id="KW-1185">Reference proteome</keyword>
<dbReference type="Proteomes" id="UP000192247">
    <property type="component" value="Unassembled WGS sequence"/>
</dbReference>
<gene>
    <name evidence="5" type="ORF">BIW11_00402</name>
</gene>
<accession>A0A1V9XWB3</accession>
<dbReference type="SUPFAM" id="SSF49842">
    <property type="entry name" value="TNF-like"/>
    <property type="match status" value="1"/>
</dbReference>
<dbReference type="GO" id="GO:0005581">
    <property type="term" value="C:collagen trimer"/>
    <property type="evidence" value="ECO:0007669"/>
    <property type="project" value="UniProtKB-KW"/>
</dbReference>
<dbReference type="InterPro" id="IPR050392">
    <property type="entry name" value="Collagen/C1q_domain"/>
</dbReference>
<evidence type="ECO:0000259" key="4">
    <source>
        <dbReference type="PROSITE" id="PS50871"/>
    </source>
</evidence>
<feature type="signal peptide" evidence="3">
    <location>
        <begin position="1"/>
        <end position="17"/>
    </location>
</feature>